<keyword evidence="1" id="KW-0812">Transmembrane</keyword>
<organism evidence="2 3">
    <name type="scientific">uncultured phage cr8_1</name>
    <dbReference type="NCBI Taxonomy" id="2772068"/>
    <lineage>
        <taxon>Viruses</taxon>
        <taxon>Duplodnaviria</taxon>
        <taxon>Heunggongvirae</taxon>
        <taxon>Uroviricota</taxon>
        <taxon>Caudoviricetes</taxon>
        <taxon>Crassvirales</taxon>
        <taxon>Intestiviridae</taxon>
        <taxon>Obtuvirinae</taxon>
        <taxon>Fohxhuevirus</taxon>
        <taxon>Fohxhuevirus gastrointestinalis</taxon>
    </lineage>
</organism>
<evidence type="ECO:0000313" key="2">
    <source>
        <dbReference type="EMBL" id="QOR58853.1"/>
    </source>
</evidence>
<accession>A0A7M1RWP9</accession>
<evidence type="ECO:0000313" key="3">
    <source>
        <dbReference type="Proteomes" id="UP000594003"/>
    </source>
</evidence>
<dbReference type="RefSeq" id="YP_010111011.1">
    <property type="nucleotide sequence ID" value="NC_055877.1"/>
</dbReference>
<proteinExistence type="predicted"/>
<feature type="transmembrane region" description="Helical" evidence="1">
    <location>
        <begin position="45"/>
        <end position="64"/>
    </location>
</feature>
<keyword evidence="1" id="KW-0472">Membrane</keyword>
<reference evidence="2 3" key="1">
    <citation type="submission" date="2020-07" db="EMBL/GenBank/DDBJ databases">
        <title>Taxonomic proposal: Crassvirales, a new order of highly abundant and diverse bacterial viruses.</title>
        <authorList>
            <person name="Shkoporov A.N."/>
            <person name="Stockdale S.R."/>
            <person name="Guerin E."/>
            <person name="Ross R.P."/>
            <person name="Hill C."/>
        </authorList>
    </citation>
    <scope>NUCLEOTIDE SEQUENCE [LARGE SCALE GENOMIC DNA]</scope>
</reference>
<feature type="transmembrane region" description="Helical" evidence="1">
    <location>
        <begin position="12"/>
        <end position="38"/>
    </location>
</feature>
<sequence length="108" mass="12660">MELINQILQTIINGFDIVYCLVVNFLTYILISSITTVIHKQITRIWKRVILCVSVIIVSIAYINFNSIDIRVLINSIILAPISWSWVFKPIAKRMNWDYKDFDNKLNN</sequence>
<keyword evidence="3" id="KW-1185">Reference proteome</keyword>
<dbReference type="GeneID" id="65129336"/>
<evidence type="ECO:0000256" key="1">
    <source>
        <dbReference type="SAM" id="Phobius"/>
    </source>
</evidence>
<feature type="transmembrane region" description="Helical" evidence="1">
    <location>
        <begin position="70"/>
        <end position="88"/>
    </location>
</feature>
<name>A0A7M1RWP9_9CAUD</name>
<dbReference type="EMBL" id="MT774384">
    <property type="protein sequence ID" value="QOR58853.1"/>
    <property type="molecule type" value="Genomic_DNA"/>
</dbReference>
<dbReference type="Proteomes" id="UP000594003">
    <property type="component" value="Segment"/>
</dbReference>
<protein>
    <submittedName>
        <fullName evidence="2">Uncharacterized protein</fullName>
    </submittedName>
</protein>
<keyword evidence="1" id="KW-1133">Transmembrane helix</keyword>
<dbReference type="KEGG" id="vg:65129336"/>